<evidence type="ECO:0008006" key="4">
    <source>
        <dbReference type="Google" id="ProtNLM"/>
    </source>
</evidence>
<name>A0A5C6C4F2_9BACT</name>
<dbReference type="Pfam" id="PF07585">
    <property type="entry name" value="BBP7"/>
    <property type="match status" value="1"/>
</dbReference>
<dbReference type="AlphaFoldDB" id="A0A5C6C4F2"/>
<dbReference type="InterPro" id="IPR011446">
    <property type="entry name" value="BBP7"/>
</dbReference>
<evidence type="ECO:0000313" key="2">
    <source>
        <dbReference type="EMBL" id="TWU19058.1"/>
    </source>
</evidence>
<feature type="signal peptide" evidence="1">
    <location>
        <begin position="1"/>
        <end position="29"/>
    </location>
</feature>
<dbReference type="EMBL" id="SJPU01000001">
    <property type="protein sequence ID" value="TWU19058.1"/>
    <property type="molecule type" value="Genomic_DNA"/>
</dbReference>
<gene>
    <name evidence="2" type="ORF">Poly21_12290</name>
</gene>
<keyword evidence="1" id="KW-0732">Signal</keyword>
<keyword evidence="3" id="KW-1185">Reference proteome</keyword>
<comment type="caution">
    <text evidence="2">The sequence shown here is derived from an EMBL/GenBank/DDBJ whole genome shotgun (WGS) entry which is preliminary data.</text>
</comment>
<evidence type="ECO:0000256" key="1">
    <source>
        <dbReference type="SAM" id="SignalP"/>
    </source>
</evidence>
<protein>
    <recommendedName>
        <fullName evidence="4">Legionella pneumophila major outer membrane protein</fullName>
    </recommendedName>
</protein>
<sequence length="347" mass="38044">MTLNRSLVITSLFILCGLSATMSSGQTFATRYASHQELSDPWSLKPWSIDSSSLFLFRSDPGSSQLVSSIVGDPSNSVNAEDLSYGFAYGYQLQLERQLTHRTRFESRYFGTDDWDDRTSQATTPNQFFSPQLVQVGSSAIPRTAGTSIQSRLASKLYSFELNMNHQVTQNIEAIAGFRYVRLKDNLSLNIPDASIPIVGPVPTVAQTEASNDLFGGQIGARARLWGTSRLSLTTDFKGGIYGNGAHQRSSIATQLPLVGNLASTANDFDDTVAFVGEWTLQTNYKLTDRWSVDLGYQLLWIDGVAVGTDQLAASDYKIGNIGPGNGIDSKDHVFYQGILLGIDYTW</sequence>
<evidence type="ECO:0000313" key="3">
    <source>
        <dbReference type="Proteomes" id="UP000319908"/>
    </source>
</evidence>
<dbReference type="OrthoDB" id="258941at2"/>
<proteinExistence type="predicted"/>
<dbReference type="Proteomes" id="UP000319908">
    <property type="component" value="Unassembled WGS sequence"/>
</dbReference>
<dbReference type="SUPFAM" id="SSF56935">
    <property type="entry name" value="Porins"/>
    <property type="match status" value="1"/>
</dbReference>
<accession>A0A5C6C4F2</accession>
<reference evidence="2 3" key="1">
    <citation type="journal article" date="2020" name="Antonie Van Leeuwenhoek">
        <title>Rhodopirellula heiligendammensis sp. nov., Rhodopirellula pilleata sp. nov., and Rhodopirellula solitaria sp. nov. isolated from natural or artificial marine surfaces in Northern Germany and California, USA, and emended description of the genus Rhodopirellula.</title>
        <authorList>
            <person name="Kallscheuer N."/>
            <person name="Wiegand S."/>
            <person name="Jogler M."/>
            <person name="Boedeker C."/>
            <person name="Peeters S.H."/>
            <person name="Rast P."/>
            <person name="Heuer A."/>
            <person name="Jetten M.S.M."/>
            <person name="Rohde M."/>
            <person name="Jogler C."/>
        </authorList>
    </citation>
    <scope>NUCLEOTIDE SEQUENCE [LARGE SCALE GENOMIC DNA]</scope>
    <source>
        <strain evidence="2 3">Poly21</strain>
    </source>
</reference>
<organism evidence="2 3">
    <name type="scientific">Allorhodopirellula heiligendammensis</name>
    <dbReference type="NCBI Taxonomy" id="2714739"/>
    <lineage>
        <taxon>Bacteria</taxon>
        <taxon>Pseudomonadati</taxon>
        <taxon>Planctomycetota</taxon>
        <taxon>Planctomycetia</taxon>
        <taxon>Pirellulales</taxon>
        <taxon>Pirellulaceae</taxon>
        <taxon>Allorhodopirellula</taxon>
    </lineage>
</organism>
<dbReference type="RefSeq" id="WP_146405967.1">
    <property type="nucleotide sequence ID" value="NZ_SJPU01000001.1"/>
</dbReference>
<feature type="chain" id="PRO_5023026799" description="Legionella pneumophila major outer membrane protein" evidence="1">
    <location>
        <begin position="30"/>
        <end position="347"/>
    </location>
</feature>